<keyword evidence="4" id="KW-0862">Zinc</keyword>
<accession>A0A4S2N7K6</accession>
<dbReference type="Proteomes" id="UP000298138">
    <property type="component" value="Unassembled WGS sequence"/>
</dbReference>
<reference evidence="9 10" key="1">
    <citation type="submission" date="2019-04" db="EMBL/GenBank/DDBJ databases">
        <title>Comparative genomics and transcriptomics to analyze fruiting body development in filamentous ascomycetes.</title>
        <authorList>
            <consortium name="DOE Joint Genome Institute"/>
            <person name="Lutkenhaus R."/>
            <person name="Traeger S."/>
            <person name="Breuer J."/>
            <person name="Kuo A."/>
            <person name="Lipzen A."/>
            <person name="Pangilinan J."/>
            <person name="Dilworth D."/>
            <person name="Sandor L."/>
            <person name="Poggeler S."/>
            <person name="Barry K."/>
            <person name="Grigoriev I.V."/>
            <person name="Nowrousian M."/>
        </authorList>
    </citation>
    <scope>NUCLEOTIDE SEQUENCE [LARGE SCALE GENOMIC DNA]</scope>
    <source>
        <strain evidence="9 10">CBS 389.68</strain>
    </source>
</reference>
<dbReference type="OrthoDB" id="2592092at2759"/>
<dbReference type="PANTHER" id="PTHR15835:SF6">
    <property type="entry name" value="ZINC FINGER C3HC-TYPE PROTEIN 1"/>
    <property type="match status" value="1"/>
</dbReference>
<dbReference type="InterPro" id="IPR013909">
    <property type="entry name" value="NuBaID_C"/>
</dbReference>
<evidence type="ECO:0000256" key="4">
    <source>
        <dbReference type="ARBA" id="ARBA00022833"/>
    </source>
</evidence>
<gene>
    <name evidence="9" type="ORF">EX30DRAFT_361073</name>
</gene>
<dbReference type="AlphaFoldDB" id="A0A4S2N7K6"/>
<feature type="compositionally biased region" description="Basic and acidic residues" evidence="6">
    <location>
        <begin position="419"/>
        <end position="428"/>
    </location>
</feature>
<evidence type="ECO:0000256" key="6">
    <source>
        <dbReference type="SAM" id="MobiDB-lite"/>
    </source>
</evidence>
<evidence type="ECO:0000259" key="7">
    <source>
        <dbReference type="Pfam" id="PF07967"/>
    </source>
</evidence>
<evidence type="ECO:0000256" key="2">
    <source>
        <dbReference type="ARBA" id="ARBA00022723"/>
    </source>
</evidence>
<feature type="compositionally biased region" description="Basic residues" evidence="6">
    <location>
        <begin position="402"/>
        <end position="418"/>
    </location>
</feature>
<keyword evidence="10" id="KW-1185">Reference proteome</keyword>
<keyword evidence="5" id="KW-0539">Nucleus</keyword>
<dbReference type="InParanoid" id="A0A4S2N7K6"/>
<name>A0A4S2N7K6_9PEZI</name>
<evidence type="ECO:0000256" key="3">
    <source>
        <dbReference type="ARBA" id="ARBA00022771"/>
    </source>
</evidence>
<keyword evidence="3" id="KW-0863">Zinc-finger</keyword>
<dbReference type="EMBL" id="ML220112">
    <property type="protein sequence ID" value="TGZ85186.1"/>
    <property type="molecule type" value="Genomic_DNA"/>
</dbReference>
<evidence type="ECO:0000256" key="1">
    <source>
        <dbReference type="ARBA" id="ARBA00004123"/>
    </source>
</evidence>
<evidence type="ECO:0000313" key="10">
    <source>
        <dbReference type="Proteomes" id="UP000298138"/>
    </source>
</evidence>
<feature type="region of interest" description="Disordered" evidence="6">
    <location>
        <begin position="50"/>
        <end position="79"/>
    </location>
</feature>
<dbReference type="Pfam" id="PF07967">
    <property type="entry name" value="zf-C3HC"/>
    <property type="match status" value="1"/>
</dbReference>
<dbReference type="InterPro" id="IPR012935">
    <property type="entry name" value="NuBaID_N"/>
</dbReference>
<comment type="subcellular location">
    <subcellularLocation>
        <location evidence="1">Nucleus</location>
    </subcellularLocation>
</comment>
<feature type="compositionally biased region" description="Low complexity" evidence="6">
    <location>
        <begin position="364"/>
        <end position="377"/>
    </location>
</feature>
<feature type="compositionally biased region" description="Basic and acidic residues" evidence="6">
    <location>
        <begin position="384"/>
        <end position="401"/>
    </location>
</feature>
<dbReference type="STRING" id="341454.A0A4S2N7K6"/>
<feature type="region of interest" description="Disordered" evidence="6">
    <location>
        <begin position="1"/>
        <end position="37"/>
    </location>
</feature>
<evidence type="ECO:0000256" key="5">
    <source>
        <dbReference type="ARBA" id="ARBA00023242"/>
    </source>
</evidence>
<keyword evidence="2" id="KW-0479">Metal-binding</keyword>
<feature type="domain" description="NuBaID C-terminal" evidence="8">
    <location>
        <begin position="240"/>
        <end position="337"/>
    </location>
</feature>
<protein>
    <submittedName>
        <fullName evidence="9">Zf-C3HC-domain-containing protein</fullName>
    </submittedName>
</protein>
<dbReference type="GO" id="GO:0008270">
    <property type="term" value="F:zinc ion binding"/>
    <property type="evidence" value="ECO:0007669"/>
    <property type="project" value="UniProtKB-KW"/>
</dbReference>
<proteinExistence type="predicted"/>
<evidence type="ECO:0000313" key="9">
    <source>
        <dbReference type="EMBL" id="TGZ85186.1"/>
    </source>
</evidence>
<dbReference type="GO" id="GO:0005634">
    <property type="term" value="C:nucleus"/>
    <property type="evidence" value="ECO:0007669"/>
    <property type="project" value="UniProtKB-SubCell"/>
</dbReference>
<evidence type="ECO:0000259" key="8">
    <source>
        <dbReference type="Pfam" id="PF08600"/>
    </source>
</evidence>
<sequence length="449" mass="49437">MLYSTKRKWDKLITSASSPTPSTPLPPSTLHSSPSDLDLKKRRLAELGVTDSPSVRAVSPTPSHPGGTVGTGTTTTVFRPSPSYAPWDRDAFLARLATFRFVDKWPAKPTEVNEVAWAKRGWVCIDKDRVRCGACRKEVVVKVELEDESEDGKELVQRVKAGIVDEHEDGCLWRQKGCDETIQRLPVTNPALATPAFIERYNSLMTMKSDIPEKLAYPSNLNPSGLYYPEEISPPISESAAVLALFGWEATEPGIPSLVTCKACFRRLGLWLFNKRPATEGTGTQGDDDGDLDPAVSRLDPLHEHRDFCPWISAAAQSGPSTSRKLAAWEVLARILERPPKSSAASRRGSMHSVRSVFSTRTVDTVGTTGTTGTTGTEVDEETGEKRELTQEEREKREMSRMKKLKRLKSLYFGKRKSRGEEGKEKGTKSQASTRPNTGATEGTGEGNE</sequence>
<organism evidence="9 10">
    <name type="scientific">Ascodesmis nigricans</name>
    <dbReference type="NCBI Taxonomy" id="341454"/>
    <lineage>
        <taxon>Eukaryota</taxon>
        <taxon>Fungi</taxon>
        <taxon>Dikarya</taxon>
        <taxon>Ascomycota</taxon>
        <taxon>Pezizomycotina</taxon>
        <taxon>Pezizomycetes</taxon>
        <taxon>Pezizales</taxon>
        <taxon>Ascodesmidaceae</taxon>
        <taxon>Ascodesmis</taxon>
    </lineage>
</organism>
<feature type="region of interest" description="Disordered" evidence="6">
    <location>
        <begin position="364"/>
        <end position="449"/>
    </location>
</feature>
<dbReference type="PANTHER" id="PTHR15835">
    <property type="entry name" value="NUCLEAR-INTERACTING PARTNER OF ALK"/>
    <property type="match status" value="1"/>
</dbReference>
<feature type="domain" description="C3HC-type" evidence="7">
    <location>
        <begin position="86"/>
        <end position="213"/>
    </location>
</feature>
<dbReference type="Pfam" id="PF08600">
    <property type="entry name" value="NuBaID_C"/>
    <property type="match status" value="1"/>
</dbReference>